<evidence type="ECO:0000313" key="2">
    <source>
        <dbReference type="EMBL" id="UWP79122.1"/>
    </source>
</evidence>
<dbReference type="Proteomes" id="UP001059617">
    <property type="component" value="Chromosome"/>
</dbReference>
<proteinExistence type="predicted"/>
<gene>
    <name evidence="2" type="ORF">Dfulv_28595</name>
</gene>
<keyword evidence="3" id="KW-1185">Reference proteome</keyword>
<protein>
    <recommendedName>
        <fullName evidence="4">DUF304 domain-containing protein</fullName>
    </recommendedName>
</protein>
<dbReference type="RefSeq" id="WP_259856646.1">
    <property type="nucleotide sequence ID" value="NZ_BAAAST010000100.1"/>
</dbReference>
<feature type="transmembrane region" description="Helical" evidence="1">
    <location>
        <begin position="63"/>
        <end position="82"/>
    </location>
</feature>
<dbReference type="EMBL" id="CP073720">
    <property type="protein sequence ID" value="UWP79122.1"/>
    <property type="molecule type" value="Genomic_DNA"/>
</dbReference>
<keyword evidence="1" id="KW-0812">Transmembrane</keyword>
<reference evidence="2" key="1">
    <citation type="submission" date="2021-04" db="EMBL/GenBank/DDBJ databases">
        <authorList>
            <person name="Hartkoorn R.C."/>
            <person name="Beaudoing E."/>
            <person name="Hot D."/>
        </authorList>
    </citation>
    <scope>NUCLEOTIDE SEQUENCE</scope>
    <source>
        <strain evidence="2">NRRL B-16292</strain>
    </source>
</reference>
<feature type="transmembrane region" description="Helical" evidence="1">
    <location>
        <begin position="21"/>
        <end position="43"/>
    </location>
</feature>
<evidence type="ECO:0008006" key="4">
    <source>
        <dbReference type="Google" id="ProtNLM"/>
    </source>
</evidence>
<evidence type="ECO:0000256" key="1">
    <source>
        <dbReference type="SAM" id="Phobius"/>
    </source>
</evidence>
<keyword evidence="1" id="KW-0472">Membrane</keyword>
<name>A0ABY5VPM0_9ACTN</name>
<keyword evidence="1" id="KW-1133">Transmembrane helix</keyword>
<accession>A0ABY5VPM0</accession>
<sequence length="180" mass="19204">MAQDDPPLVLRRSRVLHRTHTGPIVLLAFFITIAVLGVERFAVLTRSEGLPDFLAALSTGLGWLWAVTAGSATVSAIVLVLAERRWLTGRTELTGSGVVLRSGDRATTVGWLDIEELRAVPARGGHLYKLRTGTGPLPRGAGLGLQAGGREAWLGWLSGSDAPVAALARPRLGIKYRAPR</sequence>
<reference evidence="2" key="2">
    <citation type="submission" date="2022-09" db="EMBL/GenBank/DDBJ databases">
        <title>Biosynthetic gene clusters of Dactylosporangioum fulvum.</title>
        <authorList>
            <person name="Caradec T."/>
        </authorList>
    </citation>
    <scope>NUCLEOTIDE SEQUENCE</scope>
    <source>
        <strain evidence="2">NRRL B-16292</strain>
    </source>
</reference>
<evidence type="ECO:0000313" key="3">
    <source>
        <dbReference type="Proteomes" id="UP001059617"/>
    </source>
</evidence>
<organism evidence="2 3">
    <name type="scientific">Dactylosporangium fulvum</name>
    <dbReference type="NCBI Taxonomy" id="53359"/>
    <lineage>
        <taxon>Bacteria</taxon>
        <taxon>Bacillati</taxon>
        <taxon>Actinomycetota</taxon>
        <taxon>Actinomycetes</taxon>
        <taxon>Micromonosporales</taxon>
        <taxon>Micromonosporaceae</taxon>
        <taxon>Dactylosporangium</taxon>
    </lineage>
</organism>